<protein>
    <submittedName>
        <fullName evidence="1">Uncharacterized protein</fullName>
    </submittedName>
</protein>
<accession>A0A0A9HIH0</accession>
<reference evidence="1" key="2">
    <citation type="journal article" date="2015" name="Data Brief">
        <title>Shoot transcriptome of the giant reed, Arundo donax.</title>
        <authorList>
            <person name="Barrero R.A."/>
            <person name="Guerrero F.D."/>
            <person name="Moolhuijzen P."/>
            <person name="Goolsby J.A."/>
            <person name="Tidwell J."/>
            <person name="Bellgard S.E."/>
            <person name="Bellgard M.I."/>
        </authorList>
    </citation>
    <scope>NUCLEOTIDE SEQUENCE</scope>
    <source>
        <tissue evidence="1">Shoot tissue taken approximately 20 cm above the soil surface</tissue>
    </source>
</reference>
<proteinExistence type="predicted"/>
<name>A0A0A9HIH0_ARUDO</name>
<dbReference type="AlphaFoldDB" id="A0A0A9HIH0"/>
<evidence type="ECO:0000313" key="1">
    <source>
        <dbReference type="EMBL" id="JAE34636.1"/>
    </source>
</evidence>
<organism evidence="1">
    <name type="scientific">Arundo donax</name>
    <name type="common">Giant reed</name>
    <name type="synonym">Donax arundinaceus</name>
    <dbReference type="NCBI Taxonomy" id="35708"/>
    <lineage>
        <taxon>Eukaryota</taxon>
        <taxon>Viridiplantae</taxon>
        <taxon>Streptophyta</taxon>
        <taxon>Embryophyta</taxon>
        <taxon>Tracheophyta</taxon>
        <taxon>Spermatophyta</taxon>
        <taxon>Magnoliopsida</taxon>
        <taxon>Liliopsida</taxon>
        <taxon>Poales</taxon>
        <taxon>Poaceae</taxon>
        <taxon>PACMAD clade</taxon>
        <taxon>Arundinoideae</taxon>
        <taxon>Arundineae</taxon>
        <taxon>Arundo</taxon>
    </lineage>
</organism>
<sequence>MCFWSSGNNLGLLPIKMNMILQVSF</sequence>
<dbReference type="EMBL" id="GBRH01163260">
    <property type="protein sequence ID" value="JAE34636.1"/>
    <property type="molecule type" value="Transcribed_RNA"/>
</dbReference>
<reference evidence="1" key="1">
    <citation type="submission" date="2014-09" db="EMBL/GenBank/DDBJ databases">
        <authorList>
            <person name="Magalhaes I.L.F."/>
            <person name="Oliveira U."/>
            <person name="Santos F.R."/>
            <person name="Vidigal T.H.D.A."/>
            <person name="Brescovit A.D."/>
            <person name="Santos A.J."/>
        </authorList>
    </citation>
    <scope>NUCLEOTIDE SEQUENCE</scope>
    <source>
        <tissue evidence="1">Shoot tissue taken approximately 20 cm above the soil surface</tissue>
    </source>
</reference>